<organism evidence="1">
    <name type="scientific">bioreactor metagenome</name>
    <dbReference type="NCBI Taxonomy" id="1076179"/>
    <lineage>
        <taxon>unclassified sequences</taxon>
        <taxon>metagenomes</taxon>
        <taxon>ecological metagenomes</taxon>
    </lineage>
</organism>
<evidence type="ECO:0000313" key="1">
    <source>
        <dbReference type="EMBL" id="MPL79002.1"/>
    </source>
</evidence>
<protein>
    <submittedName>
        <fullName evidence="1">Uncharacterized protein</fullName>
    </submittedName>
</protein>
<proteinExistence type="predicted"/>
<name>A0A644UJI2_9ZZZZ</name>
<dbReference type="AlphaFoldDB" id="A0A644UJI2"/>
<gene>
    <name evidence="1" type="ORF">SDC9_24875</name>
</gene>
<comment type="caution">
    <text evidence="1">The sequence shown here is derived from an EMBL/GenBank/DDBJ whole genome shotgun (WGS) entry which is preliminary data.</text>
</comment>
<reference evidence="1" key="1">
    <citation type="submission" date="2019-08" db="EMBL/GenBank/DDBJ databases">
        <authorList>
            <person name="Kucharzyk K."/>
            <person name="Murdoch R.W."/>
            <person name="Higgins S."/>
            <person name="Loffler F."/>
        </authorList>
    </citation>
    <scope>NUCLEOTIDE SEQUENCE</scope>
</reference>
<sequence length="214" mass="24650">MRHFGYLSFCFAAIPEAGKIKRKLRHSFCAISSSSLFVMRRTLSLIILSLIFVLLWSCKKYEEYPPEPQIEFLDFVLLRDAQGIDQRGVLRFSFTDGDGNIGLYDNDTLPPYDYNLFVRYFERKNGSFQEVFLVTPRYINDTTIVYDTATFNGRIPILTPAGKNKAISGEIEDTLFVNNPLSAFDTIMFEVFIRDRDLNESNVIQTPPIVVKKQ</sequence>
<accession>A0A644UJI2</accession>
<dbReference type="EMBL" id="VSSQ01000122">
    <property type="protein sequence ID" value="MPL79002.1"/>
    <property type="molecule type" value="Genomic_DNA"/>
</dbReference>